<proteinExistence type="predicted"/>
<name>A0ABP7YNH9_9ACTN</name>
<reference evidence="3" key="1">
    <citation type="journal article" date="2019" name="Int. J. Syst. Evol. Microbiol.">
        <title>The Global Catalogue of Microorganisms (GCM) 10K type strain sequencing project: providing services to taxonomists for standard genome sequencing and annotation.</title>
        <authorList>
            <consortium name="The Broad Institute Genomics Platform"/>
            <consortium name="The Broad Institute Genome Sequencing Center for Infectious Disease"/>
            <person name="Wu L."/>
            <person name="Ma J."/>
        </authorList>
    </citation>
    <scope>NUCLEOTIDE SEQUENCE [LARGE SCALE GENOMIC DNA]</scope>
    <source>
        <strain evidence="3">JCM 17316</strain>
    </source>
</reference>
<protein>
    <submittedName>
        <fullName evidence="2">Uncharacterized protein</fullName>
    </submittedName>
</protein>
<evidence type="ECO:0000256" key="1">
    <source>
        <dbReference type="SAM" id="MobiDB-lite"/>
    </source>
</evidence>
<comment type="caution">
    <text evidence="2">The sequence shown here is derived from an EMBL/GenBank/DDBJ whole genome shotgun (WGS) entry which is preliminary data.</text>
</comment>
<accession>A0ABP7YNH9</accession>
<evidence type="ECO:0000313" key="2">
    <source>
        <dbReference type="EMBL" id="GAA4138909.1"/>
    </source>
</evidence>
<organism evidence="2 3">
    <name type="scientific">Actinomadura keratinilytica</name>
    <dbReference type="NCBI Taxonomy" id="547461"/>
    <lineage>
        <taxon>Bacteria</taxon>
        <taxon>Bacillati</taxon>
        <taxon>Actinomycetota</taxon>
        <taxon>Actinomycetes</taxon>
        <taxon>Streptosporangiales</taxon>
        <taxon>Thermomonosporaceae</taxon>
        <taxon>Actinomadura</taxon>
    </lineage>
</organism>
<dbReference type="EMBL" id="BAABDO010000028">
    <property type="protein sequence ID" value="GAA4138909.1"/>
    <property type="molecule type" value="Genomic_DNA"/>
</dbReference>
<dbReference type="Proteomes" id="UP001500266">
    <property type="component" value="Unassembled WGS sequence"/>
</dbReference>
<gene>
    <name evidence="2" type="ORF">GCM10022416_24760</name>
</gene>
<sequence>MLLRVRRGQHVRVTLGGSVADDAIPAHRPEARVAQDADRSPVNTVRPSALVPCRTNDSAAPQPSAVAPGQNV</sequence>
<evidence type="ECO:0000313" key="3">
    <source>
        <dbReference type="Proteomes" id="UP001500266"/>
    </source>
</evidence>
<keyword evidence="3" id="KW-1185">Reference proteome</keyword>
<feature type="region of interest" description="Disordered" evidence="1">
    <location>
        <begin position="30"/>
        <end position="72"/>
    </location>
</feature>
<feature type="compositionally biased region" description="Basic and acidic residues" evidence="1">
    <location>
        <begin position="30"/>
        <end position="39"/>
    </location>
</feature>